<evidence type="ECO:0000256" key="1">
    <source>
        <dbReference type="ARBA" id="ARBA00003929"/>
    </source>
</evidence>
<protein>
    <recommendedName>
        <fullName evidence="12">Olfactory receptor</fullName>
    </recommendedName>
</protein>
<feature type="transmembrane region" description="Helical" evidence="12">
    <location>
        <begin position="234"/>
        <end position="256"/>
    </location>
</feature>
<evidence type="ECO:0000256" key="12">
    <source>
        <dbReference type="RuleBase" id="RU363047"/>
    </source>
</evidence>
<dbReference type="InterPro" id="IPR000276">
    <property type="entry name" value="GPCR_Rhodpsn"/>
</dbReference>
<evidence type="ECO:0000256" key="8">
    <source>
        <dbReference type="ARBA" id="ARBA00023136"/>
    </source>
</evidence>
<evidence type="ECO:0000256" key="6">
    <source>
        <dbReference type="ARBA" id="ARBA00022989"/>
    </source>
</evidence>
<keyword evidence="6 12" id="KW-1133">Transmembrane helix</keyword>
<name>A0A8D2A7L3_PIG</name>
<keyword evidence="12" id="KW-1003">Cell membrane</keyword>
<organism evidence="14 15">
    <name type="scientific">Sus scrofa</name>
    <name type="common">Pig</name>
    <dbReference type="NCBI Taxonomy" id="9823"/>
    <lineage>
        <taxon>Eukaryota</taxon>
        <taxon>Metazoa</taxon>
        <taxon>Chordata</taxon>
        <taxon>Craniata</taxon>
        <taxon>Vertebrata</taxon>
        <taxon>Euteleostomi</taxon>
        <taxon>Mammalia</taxon>
        <taxon>Eutheria</taxon>
        <taxon>Laurasiatheria</taxon>
        <taxon>Artiodactyla</taxon>
        <taxon>Suina</taxon>
        <taxon>Suidae</taxon>
        <taxon>Sus</taxon>
    </lineage>
</organism>
<dbReference type="FunFam" id="1.20.1070.10:FF:000009">
    <property type="entry name" value="Olfactory receptor"/>
    <property type="match status" value="1"/>
</dbReference>
<feature type="transmembrane region" description="Helical" evidence="12">
    <location>
        <begin position="60"/>
        <end position="81"/>
    </location>
</feature>
<dbReference type="GO" id="GO:0004984">
    <property type="term" value="F:olfactory receptor activity"/>
    <property type="evidence" value="ECO:0007669"/>
    <property type="project" value="InterPro"/>
</dbReference>
<feature type="transmembrane region" description="Helical" evidence="12">
    <location>
        <begin position="141"/>
        <end position="162"/>
    </location>
</feature>
<comment type="subcellular location">
    <subcellularLocation>
        <location evidence="12">Cell membrane</location>
        <topology evidence="12">Multi-pass membrane protein</topology>
    </subcellularLocation>
    <subcellularLocation>
        <location evidence="2">Membrane</location>
        <topology evidence="2">Multi-pass membrane protein</topology>
    </subcellularLocation>
</comment>
<dbReference type="GO" id="GO:0004930">
    <property type="term" value="F:G protein-coupled receptor activity"/>
    <property type="evidence" value="ECO:0007669"/>
    <property type="project" value="UniProtKB-KW"/>
</dbReference>
<keyword evidence="10 11" id="KW-0807">Transducer</keyword>
<accession>A0A8D2A7L3</accession>
<evidence type="ECO:0000256" key="4">
    <source>
        <dbReference type="ARBA" id="ARBA00022692"/>
    </source>
</evidence>
<dbReference type="Proteomes" id="UP000694725">
    <property type="component" value="Unplaced"/>
</dbReference>
<evidence type="ECO:0000256" key="9">
    <source>
        <dbReference type="ARBA" id="ARBA00023170"/>
    </source>
</evidence>
<sequence length="309" mass="34806">VRRENQSIMPGFILLRLLIQPEQQGVFFALLLGMYLTIILGNLLIILLISLDPCPHTPMYFFLSHLALIDLSFSSVTFPKMLMNIQTQDQFIPYAESVTQIYFFLFFTDLDNFLLTSMAYDRYVAIFHPLHYATIMREGMCTLLIPVYWIFSCGNALCHILLMTKLSFCAENTITKFFCDLNILLKLSCSDTSLLFIAGVVIIILPLICILVSYGGIGTTIFKVPSTRGICKALSMCGSHISVVSLYYGTIIGLYFVPSSNTSSDKDIVASVMYTVVTPLLNPFIYSLRNRDMKGAMEEFFHKAAVLSQ</sequence>
<evidence type="ECO:0000256" key="10">
    <source>
        <dbReference type="ARBA" id="ARBA00023224"/>
    </source>
</evidence>
<comment type="similarity">
    <text evidence="11">Belongs to the G-protein coupled receptor 1 family.</text>
</comment>
<keyword evidence="7 11" id="KW-0297">G-protein coupled receptor</keyword>
<evidence type="ECO:0000256" key="3">
    <source>
        <dbReference type="ARBA" id="ARBA00022606"/>
    </source>
</evidence>
<dbReference type="Proteomes" id="UP000694720">
    <property type="component" value="Unplaced"/>
</dbReference>
<keyword evidence="9 11" id="KW-0675">Receptor</keyword>
<keyword evidence="5 12" id="KW-0552">Olfaction</keyword>
<feature type="transmembrane region" description="Helical" evidence="12">
    <location>
        <begin position="268"/>
        <end position="288"/>
    </location>
</feature>
<reference evidence="14" key="1">
    <citation type="submission" date="2025-05" db="UniProtKB">
        <authorList>
            <consortium name="Ensembl"/>
        </authorList>
    </citation>
    <scope>IDENTIFICATION</scope>
</reference>
<dbReference type="PROSITE" id="PS00237">
    <property type="entry name" value="G_PROTEIN_RECEP_F1_1"/>
    <property type="match status" value="1"/>
</dbReference>
<dbReference type="PRINTS" id="PR00245">
    <property type="entry name" value="OLFACTORYR"/>
</dbReference>
<keyword evidence="8 12" id="KW-0472">Membrane</keyword>
<evidence type="ECO:0000259" key="13">
    <source>
        <dbReference type="PROSITE" id="PS50262"/>
    </source>
</evidence>
<dbReference type="GO" id="GO:0005886">
    <property type="term" value="C:plasma membrane"/>
    <property type="evidence" value="ECO:0007669"/>
    <property type="project" value="UniProtKB-SubCell"/>
</dbReference>
<dbReference type="Pfam" id="PF13853">
    <property type="entry name" value="7tm_4"/>
    <property type="match status" value="1"/>
</dbReference>
<dbReference type="Ensembl" id="ENSSSCT00065102895.1">
    <property type="protein sequence ID" value="ENSSSCP00065045410.1"/>
    <property type="gene ID" value="ENSSSCG00065074687.1"/>
</dbReference>
<feature type="domain" description="G-protein coupled receptors family 1 profile" evidence="13">
    <location>
        <begin position="41"/>
        <end position="286"/>
    </location>
</feature>
<evidence type="ECO:0000256" key="2">
    <source>
        <dbReference type="ARBA" id="ARBA00004141"/>
    </source>
</evidence>
<dbReference type="AlphaFoldDB" id="A0A8D2A7L3"/>
<dbReference type="Ensembl" id="ENSSSCT00045031545.1">
    <property type="protein sequence ID" value="ENSSSCP00045021853.1"/>
    <property type="gene ID" value="ENSSSCG00045018544.1"/>
</dbReference>
<feature type="transmembrane region" description="Helical" evidence="12">
    <location>
        <begin position="194"/>
        <end position="222"/>
    </location>
</feature>
<evidence type="ECO:0000313" key="15">
    <source>
        <dbReference type="Proteomes" id="UP000694725"/>
    </source>
</evidence>
<keyword evidence="3 12" id="KW-0716">Sensory transduction</keyword>
<dbReference type="InterPro" id="IPR000725">
    <property type="entry name" value="Olfact_rcpt"/>
</dbReference>
<keyword evidence="4 11" id="KW-0812">Transmembrane</keyword>
<dbReference type="PROSITE" id="PS50262">
    <property type="entry name" value="G_PROTEIN_RECEP_F1_2"/>
    <property type="match status" value="1"/>
</dbReference>
<dbReference type="Ensembl" id="ENSSSCT00035091712.1">
    <property type="protein sequence ID" value="ENSSSCP00035038467.1"/>
    <property type="gene ID" value="ENSSSCG00035067973.1"/>
</dbReference>
<dbReference type="Gene3D" id="1.20.1070.10">
    <property type="entry name" value="Rhodopsin 7-helix transmembrane proteins"/>
    <property type="match status" value="1"/>
</dbReference>
<feature type="transmembrane region" description="Helical" evidence="12">
    <location>
        <begin position="26"/>
        <end position="48"/>
    </location>
</feature>
<evidence type="ECO:0000313" key="14">
    <source>
        <dbReference type="Ensembl" id="ENSSSCP00065045410.1"/>
    </source>
</evidence>
<evidence type="ECO:0000256" key="5">
    <source>
        <dbReference type="ARBA" id="ARBA00022725"/>
    </source>
</evidence>
<dbReference type="SUPFAM" id="SSF81321">
    <property type="entry name" value="Family A G protein-coupled receptor-like"/>
    <property type="match status" value="1"/>
</dbReference>
<dbReference type="PANTHER" id="PTHR48001">
    <property type="entry name" value="OLFACTORY RECEPTOR"/>
    <property type="match status" value="1"/>
</dbReference>
<dbReference type="Proteomes" id="UP000694728">
    <property type="component" value="Unplaced"/>
</dbReference>
<dbReference type="PRINTS" id="PR00237">
    <property type="entry name" value="GPCRRHODOPSN"/>
</dbReference>
<dbReference type="InterPro" id="IPR017452">
    <property type="entry name" value="GPCR_Rhodpsn_7TM"/>
</dbReference>
<evidence type="ECO:0000256" key="11">
    <source>
        <dbReference type="RuleBase" id="RU000688"/>
    </source>
</evidence>
<evidence type="ECO:0000256" key="7">
    <source>
        <dbReference type="ARBA" id="ARBA00023040"/>
    </source>
</evidence>
<proteinExistence type="inferred from homology"/>
<comment type="function">
    <text evidence="1">Putative odorant or sperm cell receptor.</text>
</comment>